<comment type="caution">
    <text evidence="1">The sequence shown here is derived from an EMBL/GenBank/DDBJ whole genome shotgun (WGS) entry which is preliminary data.</text>
</comment>
<sequence>MLLSIYDAINFNLRPTRAPNTSEKIHIILHKSIYINAYIHTYICTCIKNYTVREARNGRLSVQEKTISEAHESRCRRRPNYATRLTAAKEVLRALFLSSNTQPPYASNC</sequence>
<reference evidence="1" key="1">
    <citation type="submission" date="2020-11" db="EMBL/GenBank/DDBJ databases">
        <authorList>
            <person name="Whitehead M."/>
        </authorList>
    </citation>
    <scope>NUCLEOTIDE SEQUENCE</scope>
    <source>
        <strain evidence="1">EGII</strain>
    </source>
</reference>
<name>A0A811V461_CERCA</name>
<accession>A0A811V461</accession>
<proteinExistence type="predicted"/>
<evidence type="ECO:0000313" key="2">
    <source>
        <dbReference type="Proteomes" id="UP000606786"/>
    </source>
</evidence>
<dbReference type="EMBL" id="CAJHJT010000034">
    <property type="protein sequence ID" value="CAD7005704.1"/>
    <property type="molecule type" value="Genomic_DNA"/>
</dbReference>
<dbReference type="Proteomes" id="UP000606786">
    <property type="component" value="Unassembled WGS sequence"/>
</dbReference>
<keyword evidence="2" id="KW-1185">Reference proteome</keyword>
<dbReference type="AlphaFoldDB" id="A0A811V461"/>
<protein>
    <submittedName>
        <fullName evidence="1">(Mediterranean fruit fly) hypothetical protein</fullName>
    </submittedName>
</protein>
<evidence type="ECO:0000313" key="1">
    <source>
        <dbReference type="EMBL" id="CAD7005704.1"/>
    </source>
</evidence>
<organism evidence="1 2">
    <name type="scientific">Ceratitis capitata</name>
    <name type="common">Mediterranean fruit fly</name>
    <name type="synonym">Tephritis capitata</name>
    <dbReference type="NCBI Taxonomy" id="7213"/>
    <lineage>
        <taxon>Eukaryota</taxon>
        <taxon>Metazoa</taxon>
        <taxon>Ecdysozoa</taxon>
        <taxon>Arthropoda</taxon>
        <taxon>Hexapoda</taxon>
        <taxon>Insecta</taxon>
        <taxon>Pterygota</taxon>
        <taxon>Neoptera</taxon>
        <taxon>Endopterygota</taxon>
        <taxon>Diptera</taxon>
        <taxon>Brachycera</taxon>
        <taxon>Muscomorpha</taxon>
        <taxon>Tephritoidea</taxon>
        <taxon>Tephritidae</taxon>
        <taxon>Ceratitis</taxon>
        <taxon>Ceratitis</taxon>
    </lineage>
</organism>
<gene>
    <name evidence="1" type="ORF">CCAP1982_LOCUS14056</name>
</gene>